<organism evidence="5 6">
    <name type="scientific">Longispora fulva</name>
    <dbReference type="NCBI Taxonomy" id="619741"/>
    <lineage>
        <taxon>Bacteria</taxon>
        <taxon>Bacillati</taxon>
        <taxon>Actinomycetota</taxon>
        <taxon>Actinomycetes</taxon>
        <taxon>Micromonosporales</taxon>
        <taxon>Micromonosporaceae</taxon>
        <taxon>Longispora</taxon>
    </lineage>
</organism>
<dbReference type="CDD" id="cd01127">
    <property type="entry name" value="TrwB_TraG_TraD_VirD4"/>
    <property type="match status" value="1"/>
</dbReference>
<feature type="binding site" evidence="3">
    <location>
        <begin position="369"/>
        <end position="376"/>
    </location>
    <ligand>
        <name>ATP</name>
        <dbReference type="ChEBI" id="CHEBI:30616"/>
    </ligand>
</feature>
<proteinExistence type="predicted"/>
<reference evidence="5" key="1">
    <citation type="submission" date="2020-11" db="EMBL/GenBank/DDBJ databases">
        <title>Sequencing the genomes of 1000 actinobacteria strains.</title>
        <authorList>
            <person name="Klenk H.-P."/>
        </authorList>
    </citation>
    <scope>NUCLEOTIDE SEQUENCE</scope>
    <source>
        <strain evidence="5">DSM 45356</strain>
    </source>
</reference>
<accession>A0A8J7GNS8</accession>
<evidence type="ECO:0000256" key="1">
    <source>
        <dbReference type="ARBA" id="ARBA00022741"/>
    </source>
</evidence>
<comment type="caution">
    <text evidence="5">The sequence shown here is derived from an EMBL/GenBank/DDBJ whole genome shotgun (WGS) entry which is preliminary data.</text>
</comment>
<dbReference type="InterPro" id="IPR027417">
    <property type="entry name" value="P-loop_NTPase"/>
</dbReference>
<evidence type="ECO:0000313" key="5">
    <source>
        <dbReference type="EMBL" id="MBG6136064.1"/>
    </source>
</evidence>
<dbReference type="AlphaFoldDB" id="A0A8J7GNS8"/>
<dbReference type="InterPro" id="IPR050206">
    <property type="entry name" value="FtsK/SpoIIIE/SftA"/>
</dbReference>
<dbReference type="GO" id="GO:0005524">
    <property type="term" value="F:ATP binding"/>
    <property type="evidence" value="ECO:0007669"/>
    <property type="project" value="UniProtKB-UniRule"/>
</dbReference>
<evidence type="ECO:0000256" key="2">
    <source>
        <dbReference type="ARBA" id="ARBA00022840"/>
    </source>
</evidence>
<dbReference type="InterPro" id="IPR002543">
    <property type="entry name" value="FtsK_dom"/>
</dbReference>
<dbReference type="GO" id="GO:0003677">
    <property type="term" value="F:DNA binding"/>
    <property type="evidence" value="ECO:0007669"/>
    <property type="project" value="InterPro"/>
</dbReference>
<dbReference type="PANTHER" id="PTHR22683">
    <property type="entry name" value="SPORULATION PROTEIN RELATED"/>
    <property type="match status" value="1"/>
</dbReference>
<gene>
    <name evidence="5" type="ORF">IW245_002258</name>
</gene>
<dbReference type="EMBL" id="JADOUF010000001">
    <property type="protein sequence ID" value="MBG6136064.1"/>
    <property type="molecule type" value="Genomic_DNA"/>
</dbReference>
<keyword evidence="1 3" id="KW-0547">Nucleotide-binding</keyword>
<dbReference type="Proteomes" id="UP000622552">
    <property type="component" value="Unassembled WGS sequence"/>
</dbReference>
<dbReference type="RefSeq" id="WP_197003101.1">
    <property type="nucleotide sequence ID" value="NZ_BONS01000001.1"/>
</dbReference>
<evidence type="ECO:0000259" key="4">
    <source>
        <dbReference type="PROSITE" id="PS50901"/>
    </source>
</evidence>
<dbReference type="PANTHER" id="PTHR22683:SF41">
    <property type="entry name" value="DNA TRANSLOCASE FTSK"/>
    <property type="match status" value="1"/>
</dbReference>
<name>A0A8J7GNS8_9ACTN</name>
<feature type="domain" description="FtsK" evidence="4">
    <location>
        <begin position="351"/>
        <end position="555"/>
    </location>
</feature>
<dbReference type="Pfam" id="PF01580">
    <property type="entry name" value="FtsK_SpoIIIE"/>
    <property type="match status" value="1"/>
</dbReference>
<evidence type="ECO:0000256" key="3">
    <source>
        <dbReference type="PROSITE-ProRule" id="PRU00289"/>
    </source>
</evidence>
<dbReference type="SUPFAM" id="SSF52540">
    <property type="entry name" value="P-loop containing nucleoside triphosphate hydrolases"/>
    <property type="match status" value="1"/>
</dbReference>
<evidence type="ECO:0000313" key="6">
    <source>
        <dbReference type="Proteomes" id="UP000622552"/>
    </source>
</evidence>
<protein>
    <recommendedName>
        <fullName evidence="4">FtsK domain-containing protein</fullName>
    </recommendedName>
</protein>
<keyword evidence="2 3" id="KW-0067">ATP-binding</keyword>
<dbReference type="Gene3D" id="3.40.50.300">
    <property type="entry name" value="P-loop containing nucleotide triphosphate hydrolases"/>
    <property type="match status" value="1"/>
</dbReference>
<dbReference type="PROSITE" id="PS50901">
    <property type="entry name" value="FTSK"/>
    <property type="match status" value="1"/>
</dbReference>
<sequence>MAGRVSRHFDAATDAYRSARAQVAAVRSLLQDQDSERGVTAAGHEVAVRGLVAELKATAALITPGWLGVDVRKLTTPLPELGAHTPGEGPLPLHVGICWVTDDDWFPVVLPLLGEGGGHLTIDAGLRTRAAASLVRAVLTRLLGAVPQQFLDVRLVDGATAGGAFTGFRPLIASGGLAPPVIDTAGLAGVLDEAEEHVQHAQAMAAAGRLEEVPFLVLCGQLPDCRGEYARIQALAHAGPASRLHLVLAGWPAEESRPVLDHAYTVAVDGQYARIADPAGRPAVIRPRRGMQVRVSLDDDPNPEAVGELCRLLSADAKAAATFTFADLTGDTLWAGSSARGLSTVVGREKHTEVELSFDDVTPHWMIAGRSGSGKTVFLLDVLYGLTARYSPTELALYLLDFKEGVSFTEFTPTPIDPSWIPHARAVGVESDREYGIAVLQELVAEMGRRSVAMKRLGVTTLPALRAADPRTPWPRVVAVVDEFHVLLSGPSRQAAVAVALLEDLARKGRSYGIHLVLASQTISGVDALLGKKDAIFGQFPLRVALAGATGVLDPGNTAAGDLTVGQAVINDAAGAIGRDRIVRFPDSHASPTAVAELRQKLWSMRADGNRPPHVFSGFAEQHITTALPDVPTGGPRRRLLVGRAVDVTSSLAGPLLDATPGRHLAVVGASPVGADVLHAATTALAHQHPPGSVRFLLAPLVGPSEDPAAELAAALDQAGHTTKRLTIADLPRALADLAAETARDTYLVLFGTDAASTQLGTRDPDTRRTPLDDLRTVLAAGPARGVHVLGWWRGAKRLAEDLGGSAGRDLIACLLALNIGADGLASLTGDVMGDWQPRPNRGLLLDRHDHTSQLIVPFVRPGRHEQEGAW</sequence>
<keyword evidence="6" id="KW-1185">Reference proteome</keyword>